<comment type="caution">
    <text evidence="6">The sequence shown here is derived from an EMBL/GenBank/DDBJ whole genome shotgun (WGS) entry which is preliminary data.</text>
</comment>
<dbReference type="FunFam" id="2.30.38.10:FF:000001">
    <property type="entry name" value="Non-ribosomal peptide synthetase PvdI"/>
    <property type="match status" value="1"/>
</dbReference>
<dbReference type="PANTHER" id="PTHR45527">
    <property type="entry name" value="NONRIBOSOMAL PEPTIDE SYNTHETASE"/>
    <property type="match status" value="1"/>
</dbReference>
<dbReference type="Gene3D" id="3.30.559.30">
    <property type="entry name" value="Nonribosomal peptide synthetase, condensation domain"/>
    <property type="match status" value="1"/>
</dbReference>
<comment type="similarity">
    <text evidence="4">Belongs to the NRP synthetase family.</text>
</comment>
<dbReference type="InterPro" id="IPR036736">
    <property type="entry name" value="ACP-like_sf"/>
</dbReference>
<evidence type="ECO:0000313" key="6">
    <source>
        <dbReference type="EMBL" id="KAG0000093.1"/>
    </source>
</evidence>
<dbReference type="GO" id="GO:0043041">
    <property type="term" value="P:amino acid activation for nonribosomal peptide biosynthetic process"/>
    <property type="evidence" value="ECO:0007669"/>
    <property type="project" value="TreeGrafter"/>
</dbReference>
<dbReference type="InterPro" id="IPR045851">
    <property type="entry name" value="AMP-bd_C_sf"/>
</dbReference>
<dbReference type="PANTHER" id="PTHR45527:SF1">
    <property type="entry name" value="FATTY ACID SYNTHASE"/>
    <property type="match status" value="1"/>
</dbReference>
<dbReference type="FunFam" id="1.10.1200.10:FF:000005">
    <property type="entry name" value="Nonribosomal peptide synthetase 1"/>
    <property type="match status" value="1"/>
</dbReference>
<evidence type="ECO:0000259" key="5">
    <source>
        <dbReference type="PROSITE" id="PS50075"/>
    </source>
</evidence>
<dbReference type="Gene3D" id="3.30.300.30">
    <property type="match status" value="1"/>
</dbReference>
<dbReference type="Proteomes" id="UP000703661">
    <property type="component" value="Unassembled WGS sequence"/>
</dbReference>
<keyword evidence="7" id="KW-1185">Reference proteome</keyword>
<dbReference type="Gene3D" id="3.40.50.980">
    <property type="match status" value="2"/>
</dbReference>
<dbReference type="InterPro" id="IPR020845">
    <property type="entry name" value="AMP-binding_CS"/>
</dbReference>
<dbReference type="SUPFAM" id="SSF56801">
    <property type="entry name" value="Acetyl-CoA synthetase-like"/>
    <property type="match status" value="1"/>
</dbReference>
<evidence type="ECO:0000313" key="7">
    <source>
        <dbReference type="Proteomes" id="UP000703661"/>
    </source>
</evidence>
<evidence type="ECO:0000256" key="2">
    <source>
        <dbReference type="ARBA" id="ARBA00022553"/>
    </source>
</evidence>
<dbReference type="Pfam" id="PF00668">
    <property type="entry name" value="Condensation"/>
    <property type="match status" value="2"/>
</dbReference>
<gene>
    <name evidence="6" type="ORF">BGZ80_006427</name>
</gene>
<dbReference type="FunFam" id="3.30.300.30:FF:000010">
    <property type="entry name" value="Enterobactin synthetase component F"/>
    <property type="match status" value="1"/>
</dbReference>
<evidence type="ECO:0000256" key="3">
    <source>
        <dbReference type="ARBA" id="ARBA00022598"/>
    </source>
</evidence>
<dbReference type="Pfam" id="PF00501">
    <property type="entry name" value="AMP-binding"/>
    <property type="match status" value="1"/>
</dbReference>
<dbReference type="SUPFAM" id="SSF52777">
    <property type="entry name" value="CoA-dependent acyltransferases"/>
    <property type="match status" value="2"/>
</dbReference>
<dbReference type="GO" id="GO:0031177">
    <property type="term" value="F:phosphopantetheine binding"/>
    <property type="evidence" value="ECO:0007669"/>
    <property type="project" value="InterPro"/>
</dbReference>
<dbReference type="PROSITE" id="PS00012">
    <property type="entry name" value="PHOSPHOPANTETHEINE"/>
    <property type="match status" value="1"/>
</dbReference>
<dbReference type="Pfam" id="PF13193">
    <property type="entry name" value="AMP-binding_C"/>
    <property type="match status" value="1"/>
</dbReference>
<keyword evidence="2" id="KW-0597">Phosphoprotein</keyword>
<dbReference type="GO" id="GO:0005737">
    <property type="term" value="C:cytoplasm"/>
    <property type="evidence" value="ECO:0007669"/>
    <property type="project" value="TreeGrafter"/>
</dbReference>
<protein>
    <recommendedName>
        <fullName evidence="5">Carrier domain-containing protein</fullName>
    </recommendedName>
</protein>
<dbReference type="CDD" id="cd12117">
    <property type="entry name" value="A_NRPS_Srf_like"/>
    <property type="match status" value="1"/>
</dbReference>
<dbReference type="Gene3D" id="2.30.38.10">
    <property type="entry name" value="Luciferase, Domain 3"/>
    <property type="match status" value="1"/>
</dbReference>
<organism evidence="6 7">
    <name type="scientific">Entomortierella chlamydospora</name>
    <dbReference type="NCBI Taxonomy" id="101097"/>
    <lineage>
        <taxon>Eukaryota</taxon>
        <taxon>Fungi</taxon>
        <taxon>Fungi incertae sedis</taxon>
        <taxon>Mucoromycota</taxon>
        <taxon>Mortierellomycotina</taxon>
        <taxon>Mortierellomycetes</taxon>
        <taxon>Mortierellales</taxon>
        <taxon>Mortierellaceae</taxon>
        <taxon>Entomortierella</taxon>
    </lineage>
</organism>
<feature type="domain" description="Carrier" evidence="5">
    <location>
        <begin position="689"/>
        <end position="763"/>
    </location>
</feature>
<dbReference type="InterPro" id="IPR023213">
    <property type="entry name" value="CAT-like_dom_sf"/>
</dbReference>
<sequence>MQGGSGSDRAMGLYINTLPFRVGIESNTVIETIRKVQNDLASLLDHEHASLALAQRCSGVPSGMSLFSALLNYRHNAALEETTQEDTSIEAIEAHEHTNYPFTLSVEDFGSSLGLTMQSIQPYDSSTICGYMQHALQNLANALERAPETSIQSVEVLPTEERDLIIHDWNKTDTAYPSDRCIHQIFEDQVKSSPEAIAIVHNDRTLTYRELNCRANWIARRLVDAGIQHGDYVLILLNRSIDLVAAQLAILKVGAAYVPIDTKAPVDRQVYVASDSGAKLLITDEDTDVPVQIQTPLLRVSATEVNTDVENDLFDDHLNSSVSSLDTAYVMYTSGSTGRPKGVMVSHRGIARFVVNNGFSPMTSEDRVAFVSNPSFDHNTFDVWTPLLNGARIVIIDNDIYLDPHRLEAALELYQITALLFTTALFHQYAFIIGPALSKLKYLACAGEQGLIEAFTEMLRHGGPVRLVNAYGPTEVTVHSTTYEFTSASSQLDRLPIGRPISNTKTYVLDKHCNPVPIGVVGELYIGGPGVANGYLNRPDLTAERFLPDPFSNVPGARMYKSGDMVRYLPDGNIVFMGRNDDQVKIRGFRVELGEIEVRLAEHPQVREVLVLAIGEGSDKRLVAYVVATPDEDLTSSLREHLVASLPEYMVPSAFVRMDAFPLTNNGKINRRALPAPDASSLAERDYQDPQGKVEIELANVWSELLKIDRVGRHDNFFMLGGHSLLAVRMIEQLRRLGYTLSVSTLFDSPVLRTLAASLCEQQSGHEAPPNLITTTTSTLTPDMLPLIDLTQDDINLVVRRVHGGIANIQDIYALSPLQDGILFHHIMANNGDPYLDLVFLAFRDRELLDCYLDAYQKVVDRHDILRTAIVWENMSTPAQVVLRQATLSITEHS</sequence>
<dbReference type="Pfam" id="PF00550">
    <property type="entry name" value="PP-binding"/>
    <property type="match status" value="1"/>
</dbReference>
<evidence type="ECO:0000256" key="1">
    <source>
        <dbReference type="ARBA" id="ARBA00022450"/>
    </source>
</evidence>
<dbReference type="InterPro" id="IPR001242">
    <property type="entry name" value="Condensation_dom"/>
</dbReference>
<dbReference type="EMBL" id="JAAAID010003174">
    <property type="protein sequence ID" value="KAG0000093.1"/>
    <property type="molecule type" value="Genomic_DNA"/>
</dbReference>
<feature type="non-terminal residue" evidence="6">
    <location>
        <position position="894"/>
    </location>
</feature>
<dbReference type="InterPro" id="IPR010071">
    <property type="entry name" value="AA_adenyl_dom"/>
</dbReference>
<dbReference type="NCBIfam" id="TIGR01733">
    <property type="entry name" value="AA-adenyl-dom"/>
    <property type="match status" value="1"/>
</dbReference>
<evidence type="ECO:0000256" key="4">
    <source>
        <dbReference type="ARBA" id="ARBA00029454"/>
    </source>
</evidence>
<dbReference type="GO" id="GO:0044550">
    <property type="term" value="P:secondary metabolite biosynthetic process"/>
    <property type="evidence" value="ECO:0007669"/>
    <property type="project" value="TreeGrafter"/>
</dbReference>
<dbReference type="PROSITE" id="PS50075">
    <property type="entry name" value="CARRIER"/>
    <property type="match status" value="1"/>
</dbReference>
<dbReference type="Gene3D" id="1.10.1200.10">
    <property type="entry name" value="ACP-like"/>
    <property type="match status" value="1"/>
</dbReference>
<dbReference type="SMART" id="SM00823">
    <property type="entry name" value="PKS_PP"/>
    <property type="match status" value="1"/>
</dbReference>
<dbReference type="FunFam" id="3.40.50.12780:FF:000012">
    <property type="entry name" value="Non-ribosomal peptide synthetase"/>
    <property type="match status" value="1"/>
</dbReference>
<keyword evidence="3" id="KW-0436">Ligase</keyword>
<dbReference type="FunFam" id="3.40.50.980:FF:000001">
    <property type="entry name" value="Non-ribosomal peptide synthetase"/>
    <property type="match status" value="1"/>
</dbReference>
<dbReference type="InterPro" id="IPR025110">
    <property type="entry name" value="AMP-bd_C"/>
</dbReference>
<proteinExistence type="inferred from homology"/>
<accession>A0A9P6MH19</accession>
<keyword evidence="1" id="KW-0596">Phosphopantetheine</keyword>
<dbReference type="InterPro" id="IPR006162">
    <property type="entry name" value="Ppantetheine_attach_site"/>
</dbReference>
<dbReference type="GO" id="GO:0016874">
    <property type="term" value="F:ligase activity"/>
    <property type="evidence" value="ECO:0007669"/>
    <property type="project" value="UniProtKB-KW"/>
</dbReference>
<dbReference type="InterPro" id="IPR020806">
    <property type="entry name" value="PKS_PP-bd"/>
</dbReference>
<dbReference type="SUPFAM" id="SSF47336">
    <property type="entry name" value="ACP-like"/>
    <property type="match status" value="1"/>
</dbReference>
<dbReference type="PROSITE" id="PS00455">
    <property type="entry name" value="AMP_BINDING"/>
    <property type="match status" value="1"/>
</dbReference>
<dbReference type="AlphaFoldDB" id="A0A9P6MH19"/>
<dbReference type="InterPro" id="IPR000873">
    <property type="entry name" value="AMP-dep_synth/lig_dom"/>
</dbReference>
<dbReference type="Gene3D" id="3.30.559.10">
    <property type="entry name" value="Chloramphenicol acetyltransferase-like domain"/>
    <property type="match status" value="1"/>
</dbReference>
<name>A0A9P6MH19_9FUNG</name>
<dbReference type="InterPro" id="IPR009081">
    <property type="entry name" value="PP-bd_ACP"/>
</dbReference>
<reference evidence="6" key="1">
    <citation type="journal article" date="2020" name="Fungal Divers.">
        <title>Resolving the Mortierellaceae phylogeny through synthesis of multi-gene phylogenetics and phylogenomics.</title>
        <authorList>
            <person name="Vandepol N."/>
            <person name="Liber J."/>
            <person name="Desiro A."/>
            <person name="Na H."/>
            <person name="Kennedy M."/>
            <person name="Barry K."/>
            <person name="Grigoriev I.V."/>
            <person name="Miller A.N."/>
            <person name="O'Donnell K."/>
            <person name="Stajich J.E."/>
            <person name="Bonito G."/>
        </authorList>
    </citation>
    <scope>NUCLEOTIDE SEQUENCE</scope>
    <source>
        <strain evidence="6">NRRL 2769</strain>
    </source>
</reference>